<reference evidence="8" key="3">
    <citation type="journal article" date="2019" name="Int. J. Syst. Evol. Microbiol.">
        <title>The Global Catalogue of Microorganisms (GCM) 10K type strain sequencing project: providing services to taxonomists for standard genome sequencing and annotation.</title>
        <authorList>
            <consortium name="The Broad Institute Genomics Platform"/>
            <consortium name="The Broad Institute Genome Sequencing Center for Infectious Disease"/>
            <person name="Wu L."/>
            <person name="Ma J."/>
        </authorList>
    </citation>
    <scope>NUCLEOTIDE SEQUENCE [LARGE SCALE GENOMIC DNA]</scope>
    <source>
        <strain evidence="8">CGMCC 1.10832</strain>
    </source>
</reference>
<keyword evidence="1" id="KW-0805">Transcription regulation</keyword>
<dbReference type="Gene3D" id="3.40.50.880">
    <property type="match status" value="1"/>
</dbReference>
<organism evidence="6 7">
    <name type="scientific">Marivirga lumbricoides</name>
    <dbReference type="NCBI Taxonomy" id="1046115"/>
    <lineage>
        <taxon>Bacteria</taxon>
        <taxon>Pseudomonadati</taxon>
        <taxon>Bacteroidota</taxon>
        <taxon>Cytophagia</taxon>
        <taxon>Cytophagales</taxon>
        <taxon>Marivirgaceae</taxon>
        <taxon>Marivirga</taxon>
    </lineage>
</organism>
<dbReference type="GO" id="GO:0003700">
    <property type="term" value="F:DNA-binding transcription factor activity"/>
    <property type="evidence" value="ECO:0007669"/>
    <property type="project" value="InterPro"/>
</dbReference>
<dbReference type="InterPro" id="IPR029062">
    <property type="entry name" value="Class_I_gatase-like"/>
</dbReference>
<dbReference type="EMBL" id="BMEC01000012">
    <property type="protein sequence ID" value="GGC47349.1"/>
    <property type="molecule type" value="Genomic_DNA"/>
</dbReference>
<gene>
    <name evidence="6" type="ORF">C9994_08295</name>
    <name evidence="5" type="ORF">GCM10011506_36160</name>
</gene>
<keyword evidence="2" id="KW-0238">DNA-binding</keyword>
<evidence type="ECO:0000313" key="6">
    <source>
        <dbReference type="EMBL" id="PTB96212.1"/>
    </source>
</evidence>
<dbReference type="Pfam" id="PF12833">
    <property type="entry name" value="HTH_18"/>
    <property type="match status" value="1"/>
</dbReference>
<dbReference type="RefSeq" id="WP_188466208.1">
    <property type="nucleotide sequence ID" value="NZ_BAABHU010000012.1"/>
</dbReference>
<sequence>MKHVSILLLNDVNLGSMENARQGLLEANEYLKAHNQADFFKVELVGLTSDVKLNKGLYAVRPEKLISQVTHTDMIIIPPVQNDISQALKNNSDFIPWIIAKHKEGAEVVSLCLGAFLLACTGLLNGKDCVTHWKAAHQFQQLFPETRLMPDKLLTDDDGIYTGGGAFSSANLILYLIEKNIGREAAIFCSKVFQIDVGRDSQSPFIIFTGQKEHPDEGIKVLQSYIENNYRDKISVSSLCKNHGIGRRTLERRFKKATGNTVVEYLQRVKVEAAKRELEKGYKTVSEVMFDVGYTDDKSFRNVFRKYAGMSPANYRMKYAKEGVEAA</sequence>
<reference evidence="6 7" key="2">
    <citation type="submission" date="2018-03" db="EMBL/GenBank/DDBJ databases">
        <title>Cross-interface Injection: A General Nanoliter Liquid Handling Method Applied to Single Cells Genome Amplification Automated Nanoliter Liquid Handling Applied to Single Cell Multiple Displacement Amplification.</title>
        <authorList>
            <person name="Yun J."/>
            <person name="Xu P."/>
            <person name="Xu J."/>
            <person name="Dai X."/>
            <person name="Wang Y."/>
            <person name="Zheng X."/>
            <person name="Cao C."/>
            <person name="Yi Q."/>
            <person name="Zhu Y."/>
            <person name="Wang L."/>
            <person name="Dong Z."/>
            <person name="Huang Y."/>
            <person name="Huang L."/>
            <person name="Du W."/>
        </authorList>
    </citation>
    <scope>NUCLEOTIDE SEQUENCE [LARGE SCALE GENOMIC DNA]</scope>
    <source>
        <strain evidence="6 7">Z-D1-2</strain>
    </source>
</reference>
<dbReference type="SUPFAM" id="SSF46689">
    <property type="entry name" value="Homeodomain-like"/>
    <property type="match status" value="2"/>
</dbReference>
<name>A0A2T4DQY3_9BACT</name>
<dbReference type="Pfam" id="PF01965">
    <property type="entry name" value="DJ-1_PfpI"/>
    <property type="match status" value="1"/>
</dbReference>
<dbReference type="PANTHER" id="PTHR43130:SF11">
    <property type="entry name" value="TRANSCRIPTIONAL REGULATORY PROTEIN"/>
    <property type="match status" value="1"/>
</dbReference>
<evidence type="ECO:0000313" key="7">
    <source>
        <dbReference type="Proteomes" id="UP000240608"/>
    </source>
</evidence>
<evidence type="ECO:0000259" key="4">
    <source>
        <dbReference type="PROSITE" id="PS01124"/>
    </source>
</evidence>
<dbReference type="PRINTS" id="PR00032">
    <property type="entry name" value="HTHARAC"/>
</dbReference>
<evidence type="ECO:0000256" key="3">
    <source>
        <dbReference type="ARBA" id="ARBA00023163"/>
    </source>
</evidence>
<dbReference type="SMART" id="SM00342">
    <property type="entry name" value="HTH_ARAC"/>
    <property type="match status" value="1"/>
</dbReference>
<keyword evidence="3" id="KW-0804">Transcription</keyword>
<reference evidence="5" key="4">
    <citation type="submission" date="2024-05" db="EMBL/GenBank/DDBJ databases">
        <authorList>
            <person name="Sun Q."/>
            <person name="Zhou Y."/>
        </authorList>
    </citation>
    <scope>NUCLEOTIDE SEQUENCE</scope>
    <source>
        <strain evidence="5">CGMCC 1.10832</strain>
    </source>
</reference>
<dbReference type="InterPro" id="IPR020449">
    <property type="entry name" value="Tscrpt_reg_AraC-type_HTH"/>
</dbReference>
<proteinExistence type="predicted"/>
<evidence type="ECO:0000313" key="5">
    <source>
        <dbReference type="EMBL" id="GGC47349.1"/>
    </source>
</evidence>
<evidence type="ECO:0000256" key="1">
    <source>
        <dbReference type="ARBA" id="ARBA00023015"/>
    </source>
</evidence>
<dbReference type="Proteomes" id="UP000240608">
    <property type="component" value="Unassembled WGS sequence"/>
</dbReference>
<dbReference type="InterPro" id="IPR018060">
    <property type="entry name" value="HTH_AraC"/>
</dbReference>
<dbReference type="AlphaFoldDB" id="A0A2T4DQY3"/>
<dbReference type="Gene3D" id="1.10.10.60">
    <property type="entry name" value="Homeodomain-like"/>
    <property type="match status" value="2"/>
</dbReference>
<dbReference type="InterPro" id="IPR052158">
    <property type="entry name" value="INH-QAR"/>
</dbReference>
<feature type="domain" description="HTH araC/xylS-type" evidence="4">
    <location>
        <begin position="220"/>
        <end position="318"/>
    </location>
</feature>
<comment type="caution">
    <text evidence="6">The sequence shown here is derived from an EMBL/GenBank/DDBJ whole genome shotgun (WGS) entry which is preliminary data.</text>
</comment>
<dbReference type="PANTHER" id="PTHR43130">
    <property type="entry name" value="ARAC-FAMILY TRANSCRIPTIONAL REGULATOR"/>
    <property type="match status" value="1"/>
</dbReference>
<accession>A0A2T4DQY3</accession>
<dbReference type="EMBL" id="PYVU01000061">
    <property type="protein sequence ID" value="PTB96212.1"/>
    <property type="molecule type" value="Genomic_DNA"/>
</dbReference>
<dbReference type="GO" id="GO:0043565">
    <property type="term" value="F:sequence-specific DNA binding"/>
    <property type="evidence" value="ECO:0007669"/>
    <property type="project" value="InterPro"/>
</dbReference>
<protein>
    <submittedName>
        <fullName evidence="6">AraC family transcriptional regulator</fullName>
    </submittedName>
</protein>
<keyword evidence="8" id="KW-1185">Reference proteome</keyword>
<reference evidence="5" key="1">
    <citation type="journal article" date="2014" name="Int. J. Syst. Evol. Microbiol.">
        <title>Complete genome of a new Firmicutes species belonging to the dominant human colonic microbiota ('Ruminococcus bicirculans') reveals two chromosomes and a selective capacity to utilize plant glucans.</title>
        <authorList>
            <consortium name="NISC Comparative Sequencing Program"/>
            <person name="Wegmann U."/>
            <person name="Louis P."/>
            <person name="Goesmann A."/>
            <person name="Henrissat B."/>
            <person name="Duncan S.H."/>
            <person name="Flint H.J."/>
        </authorList>
    </citation>
    <scope>NUCLEOTIDE SEQUENCE</scope>
    <source>
        <strain evidence="5">CGMCC 1.10832</strain>
    </source>
</reference>
<dbReference type="PROSITE" id="PS01124">
    <property type="entry name" value="HTH_ARAC_FAMILY_2"/>
    <property type="match status" value="1"/>
</dbReference>
<dbReference type="Proteomes" id="UP000636010">
    <property type="component" value="Unassembled WGS sequence"/>
</dbReference>
<evidence type="ECO:0000256" key="2">
    <source>
        <dbReference type="ARBA" id="ARBA00023125"/>
    </source>
</evidence>
<dbReference type="InterPro" id="IPR009057">
    <property type="entry name" value="Homeodomain-like_sf"/>
</dbReference>
<evidence type="ECO:0000313" key="8">
    <source>
        <dbReference type="Proteomes" id="UP000636010"/>
    </source>
</evidence>
<dbReference type="InterPro" id="IPR002818">
    <property type="entry name" value="DJ-1/PfpI"/>
</dbReference>
<dbReference type="SUPFAM" id="SSF52317">
    <property type="entry name" value="Class I glutamine amidotransferase-like"/>
    <property type="match status" value="1"/>
</dbReference>